<feature type="compositionally biased region" description="Basic and acidic residues" evidence="1">
    <location>
        <begin position="109"/>
        <end position="127"/>
    </location>
</feature>
<evidence type="ECO:0000313" key="2">
    <source>
        <dbReference type="EMBL" id="CAK6984142.1"/>
    </source>
</evidence>
<keyword evidence="3" id="KW-1185">Reference proteome</keyword>
<proteinExistence type="predicted"/>
<comment type="caution">
    <text evidence="2">The sequence shown here is derived from an EMBL/GenBank/DDBJ whole genome shotgun (WGS) entry which is preliminary data.</text>
</comment>
<feature type="region of interest" description="Disordered" evidence="1">
    <location>
        <begin position="1"/>
        <end position="39"/>
    </location>
</feature>
<gene>
    <name evidence="2" type="ORF">FSCOSCO3_A032424</name>
</gene>
<organism evidence="2 3">
    <name type="scientific">Scomber scombrus</name>
    <name type="common">Atlantic mackerel</name>
    <name type="synonym">Scomber vernalis</name>
    <dbReference type="NCBI Taxonomy" id="13677"/>
    <lineage>
        <taxon>Eukaryota</taxon>
        <taxon>Metazoa</taxon>
        <taxon>Chordata</taxon>
        <taxon>Craniata</taxon>
        <taxon>Vertebrata</taxon>
        <taxon>Euteleostomi</taxon>
        <taxon>Actinopterygii</taxon>
        <taxon>Neopterygii</taxon>
        <taxon>Teleostei</taxon>
        <taxon>Neoteleostei</taxon>
        <taxon>Acanthomorphata</taxon>
        <taxon>Pelagiaria</taxon>
        <taxon>Scombriformes</taxon>
        <taxon>Scombridae</taxon>
        <taxon>Scomber</taxon>
    </lineage>
</organism>
<feature type="compositionally biased region" description="Polar residues" evidence="1">
    <location>
        <begin position="1"/>
        <end position="22"/>
    </location>
</feature>
<feature type="region of interest" description="Disordered" evidence="1">
    <location>
        <begin position="102"/>
        <end position="127"/>
    </location>
</feature>
<dbReference type="Proteomes" id="UP001314229">
    <property type="component" value="Unassembled WGS sequence"/>
</dbReference>
<reference evidence="2 3" key="1">
    <citation type="submission" date="2024-01" db="EMBL/GenBank/DDBJ databases">
        <authorList>
            <person name="Alioto T."/>
            <person name="Alioto T."/>
            <person name="Gomez Garrido J."/>
        </authorList>
    </citation>
    <scope>NUCLEOTIDE SEQUENCE [LARGE SCALE GENOMIC DNA]</scope>
</reference>
<dbReference type="EMBL" id="CAWUFR010001635">
    <property type="protein sequence ID" value="CAK6984142.1"/>
    <property type="molecule type" value="Genomic_DNA"/>
</dbReference>
<evidence type="ECO:0000313" key="3">
    <source>
        <dbReference type="Proteomes" id="UP001314229"/>
    </source>
</evidence>
<name>A0AAV1QIF9_SCOSC</name>
<evidence type="ECO:0000256" key="1">
    <source>
        <dbReference type="SAM" id="MobiDB-lite"/>
    </source>
</evidence>
<accession>A0AAV1QIF9</accession>
<dbReference type="AlphaFoldDB" id="A0AAV1QIF9"/>
<sequence>MWQNNPYPTAGPSQDFQAQQLSPMLGPQGEPHELVQGSYYLPYPQGPETMTIMGGNPSRVIAGPWPPNPLVPGIEGPGPPGRENYHQAPPVLLPAWRQKQIDTGVGTGERPRCLKHTRDSTTRHASN</sequence>
<protein>
    <submittedName>
        <fullName evidence="2">P2Y purinoceptor 14-like</fullName>
    </submittedName>
</protein>